<proteinExistence type="predicted"/>
<evidence type="ECO:0000313" key="1">
    <source>
        <dbReference type="EMBL" id="KAK1866862.1"/>
    </source>
</evidence>
<sequence>MVPSPIFALTSSSMTAPAALNTTITSSIRAFSTLTSPSTANIHTLRPHCRVRGGEGTPKEASRLDGQPLPRAQALAQPTRSAGRRGGGGGKRARWRGEARRSEGGGGESEGVPRNQGPFRGRQKTP</sequence>
<comment type="caution">
    <text evidence="1">The sequence shown here is derived from an EMBL/GenBank/DDBJ whole genome shotgun (WGS) entry which is preliminary data.</text>
</comment>
<organism evidence="1 2">
    <name type="scientific">Pyropia yezoensis</name>
    <name type="common">Susabi-nori</name>
    <name type="synonym">Porphyra yezoensis</name>
    <dbReference type="NCBI Taxonomy" id="2788"/>
    <lineage>
        <taxon>Eukaryota</taxon>
        <taxon>Rhodophyta</taxon>
        <taxon>Bangiophyceae</taxon>
        <taxon>Bangiales</taxon>
        <taxon>Bangiaceae</taxon>
        <taxon>Pyropia</taxon>
    </lineage>
</organism>
<dbReference type="Proteomes" id="UP000798662">
    <property type="component" value="Chromosome 2"/>
</dbReference>
<accession>A0ACC3CAN2</accession>
<name>A0ACC3CAN2_PYRYE</name>
<keyword evidence="2" id="KW-1185">Reference proteome</keyword>
<gene>
    <name evidence="1" type="ORF">I4F81_009374</name>
</gene>
<reference evidence="1" key="1">
    <citation type="submission" date="2019-11" db="EMBL/GenBank/DDBJ databases">
        <title>Nori genome reveals adaptations in red seaweeds to the harsh intertidal environment.</title>
        <authorList>
            <person name="Wang D."/>
            <person name="Mao Y."/>
        </authorList>
    </citation>
    <scope>NUCLEOTIDE SEQUENCE</scope>
    <source>
        <tissue evidence="1">Gametophyte</tissue>
    </source>
</reference>
<dbReference type="EMBL" id="CM020619">
    <property type="protein sequence ID" value="KAK1866862.1"/>
    <property type="molecule type" value="Genomic_DNA"/>
</dbReference>
<evidence type="ECO:0000313" key="2">
    <source>
        <dbReference type="Proteomes" id="UP000798662"/>
    </source>
</evidence>
<protein>
    <submittedName>
        <fullName evidence="1">Uncharacterized protein</fullName>
    </submittedName>
</protein>